<reference evidence="2" key="2">
    <citation type="journal article" date="2015" name="Fish Shellfish Immunol.">
        <title>Early steps in the European eel (Anguilla anguilla)-Vibrio vulnificus interaction in the gills: Role of the RtxA13 toxin.</title>
        <authorList>
            <person name="Callol A."/>
            <person name="Pajuelo D."/>
            <person name="Ebbesson L."/>
            <person name="Teles M."/>
            <person name="MacKenzie S."/>
            <person name="Amaro C."/>
        </authorList>
    </citation>
    <scope>NUCLEOTIDE SEQUENCE</scope>
</reference>
<keyword evidence="1" id="KW-0732">Signal</keyword>
<feature type="chain" id="PRO_5002432672" evidence="1">
    <location>
        <begin position="21"/>
        <end position="56"/>
    </location>
</feature>
<accession>A0A0E9TH74</accession>
<proteinExistence type="predicted"/>
<feature type="signal peptide" evidence="1">
    <location>
        <begin position="1"/>
        <end position="20"/>
    </location>
</feature>
<organism evidence="2">
    <name type="scientific">Anguilla anguilla</name>
    <name type="common">European freshwater eel</name>
    <name type="synonym">Muraena anguilla</name>
    <dbReference type="NCBI Taxonomy" id="7936"/>
    <lineage>
        <taxon>Eukaryota</taxon>
        <taxon>Metazoa</taxon>
        <taxon>Chordata</taxon>
        <taxon>Craniata</taxon>
        <taxon>Vertebrata</taxon>
        <taxon>Euteleostomi</taxon>
        <taxon>Actinopterygii</taxon>
        <taxon>Neopterygii</taxon>
        <taxon>Teleostei</taxon>
        <taxon>Anguilliformes</taxon>
        <taxon>Anguillidae</taxon>
        <taxon>Anguilla</taxon>
    </lineage>
</organism>
<evidence type="ECO:0000313" key="2">
    <source>
        <dbReference type="EMBL" id="JAH52941.1"/>
    </source>
</evidence>
<dbReference type="AlphaFoldDB" id="A0A0E9TH74"/>
<reference evidence="2" key="1">
    <citation type="submission" date="2014-11" db="EMBL/GenBank/DDBJ databases">
        <authorList>
            <person name="Amaro Gonzalez C."/>
        </authorList>
    </citation>
    <scope>NUCLEOTIDE SEQUENCE</scope>
</reference>
<sequence length="56" mass="6783">MMTITMMLLVCIYMFKSLRACVLPTNLWQGNYWSVLTLCHFQRCFPPLFLRTWLLH</sequence>
<dbReference type="EMBL" id="GBXM01055636">
    <property type="protein sequence ID" value="JAH52941.1"/>
    <property type="molecule type" value="Transcribed_RNA"/>
</dbReference>
<name>A0A0E9TH74_ANGAN</name>
<protein>
    <submittedName>
        <fullName evidence="2">Uncharacterized protein</fullName>
    </submittedName>
</protein>
<evidence type="ECO:0000256" key="1">
    <source>
        <dbReference type="SAM" id="SignalP"/>
    </source>
</evidence>